<feature type="compositionally biased region" description="Low complexity" evidence="7">
    <location>
        <begin position="317"/>
        <end position="328"/>
    </location>
</feature>
<dbReference type="InterPro" id="IPR038765">
    <property type="entry name" value="Papain-like_cys_pep_sf"/>
</dbReference>
<dbReference type="FunFam" id="3.90.70.10:FF:000131">
    <property type="entry name" value="Ubiquitin carboxyl-terminal hydrolase"/>
    <property type="match status" value="1"/>
</dbReference>
<dbReference type="InterPro" id="IPR028889">
    <property type="entry name" value="USP"/>
</dbReference>
<proteinExistence type="inferred from homology"/>
<evidence type="ECO:0000256" key="3">
    <source>
        <dbReference type="ARBA" id="ARBA00022670"/>
    </source>
</evidence>
<dbReference type="PROSITE" id="PS50235">
    <property type="entry name" value="USP_3"/>
    <property type="match status" value="1"/>
</dbReference>
<dbReference type="InterPro" id="IPR018200">
    <property type="entry name" value="USP_CS"/>
</dbReference>
<feature type="domain" description="USP" evidence="8">
    <location>
        <begin position="144"/>
        <end position="663"/>
    </location>
</feature>
<reference evidence="9 10" key="1">
    <citation type="submission" date="2016-03" db="EMBL/GenBank/DDBJ databases">
        <authorList>
            <person name="Devillers H."/>
        </authorList>
    </citation>
    <scope>NUCLEOTIDE SEQUENCE [LARGE SCALE GENOMIC DNA]</scope>
    <source>
        <strain evidence="9">CBS 11717</strain>
    </source>
</reference>
<dbReference type="PROSITE" id="PS00973">
    <property type="entry name" value="USP_2"/>
    <property type="match status" value="1"/>
</dbReference>
<evidence type="ECO:0000313" key="10">
    <source>
        <dbReference type="Proteomes" id="UP000191024"/>
    </source>
</evidence>
<evidence type="ECO:0000256" key="4">
    <source>
        <dbReference type="ARBA" id="ARBA00022801"/>
    </source>
</evidence>
<dbReference type="GO" id="GO:0004843">
    <property type="term" value="F:cysteine-type deubiquitinase activity"/>
    <property type="evidence" value="ECO:0007669"/>
    <property type="project" value="UniProtKB-UniRule"/>
</dbReference>
<evidence type="ECO:0000256" key="6">
    <source>
        <dbReference type="RuleBase" id="RU366025"/>
    </source>
</evidence>
<gene>
    <name evidence="9" type="ORF">LAMI_0D12684G</name>
</gene>
<feature type="compositionally biased region" description="Polar residues" evidence="7">
    <location>
        <begin position="719"/>
        <end position="728"/>
    </location>
</feature>
<dbReference type="EMBL" id="LT598463">
    <property type="protein sequence ID" value="SCU89187.1"/>
    <property type="molecule type" value="Genomic_DNA"/>
</dbReference>
<feature type="region of interest" description="Disordered" evidence="7">
    <location>
        <begin position="70"/>
        <end position="94"/>
    </location>
</feature>
<name>A0A1G4JFT8_9SACH</name>
<dbReference type="PANTHER" id="PTHR24006:SF733">
    <property type="entry name" value="RE52890P"/>
    <property type="match status" value="1"/>
</dbReference>
<dbReference type="GO" id="GO:0016579">
    <property type="term" value="P:protein deubiquitination"/>
    <property type="evidence" value="ECO:0007669"/>
    <property type="project" value="InterPro"/>
</dbReference>
<dbReference type="AlphaFoldDB" id="A0A1G4JFT8"/>
<evidence type="ECO:0000256" key="2">
    <source>
        <dbReference type="ARBA" id="ARBA00009085"/>
    </source>
</evidence>
<feature type="compositionally biased region" description="Basic and acidic residues" evidence="7">
    <location>
        <begin position="8"/>
        <end position="23"/>
    </location>
</feature>
<dbReference type="Proteomes" id="UP000191024">
    <property type="component" value="Chromosome D"/>
</dbReference>
<keyword evidence="4 6" id="KW-0378">Hydrolase</keyword>
<dbReference type="InterPro" id="IPR001394">
    <property type="entry name" value="Peptidase_C19_UCH"/>
</dbReference>
<evidence type="ECO:0000313" key="9">
    <source>
        <dbReference type="EMBL" id="SCU89187.1"/>
    </source>
</evidence>
<dbReference type="OrthoDB" id="27652at2759"/>
<dbReference type="InterPro" id="IPR050164">
    <property type="entry name" value="Peptidase_C19"/>
</dbReference>
<dbReference type="PANTHER" id="PTHR24006">
    <property type="entry name" value="UBIQUITIN CARBOXYL-TERMINAL HYDROLASE"/>
    <property type="match status" value="1"/>
</dbReference>
<evidence type="ECO:0000256" key="1">
    <source>
        <dbReference type="ARBA" id="ARBA00000707"/>
    </source>
</evidence>
<protein>
    <recommendedName>
        <fullName evidence="6">Ubiquitin carboxyl-terminal hydrolase</fullName>
        <ecNumber evidence="6">3.4.19.12</ecNumber>
    </recommendedName>
</protein>
<feature type="region of interest" description="Disordered" evidence="7">
    <location>
        <begin position="705"/>
        <end position="728"/>
    </location>
</feature>
<dbReference type="GO" id="GO:0005634">
    <property type="term" value="C:nucleus"/>
    <property type="evidence" value="ECO:0007669"/>
    <property type="project" value="TreeGrafter"/>
</dbReference>
<dbReference type="STRING" id="1230905.A0A1G4JFT8"/>
<dbReference type="Pfam" id="PF00443">
    <property type="entry name" value="UCH"/>
    <property type="match status" value="1"/>
</dbReference>
<keyword evidence="5 6" id="KW-0788">Thiol protease</keyword>
<evidence type="ECO:0000256" key="7">
    <source>
        <dbReference type="SAM" id="MobiDB-lite"/>
    </source>
</evidence>
<dbReference type="Gene3D" id="3.90.70.10">
    <property type="entry name" value="Cysteine proteinases"/>
    <property type="match status" value="2"/>
</dbReference>
<feature type="region of interest" description="Disordered" evidence="7">
    <location>
        <begin position="202"/>
        <end position="287"/>
    </location>
</feature>
<feature type="compositionally biased region" description="Basic and acidic residues" evidence="7">
    <location>
        <begin position="35"/>
        <end position="45"/>
    </location>
</feature>
<evidence type="ECO:0000259" key="8">
    <source>
        <dbReference type="PROSITE" id="PS50235"/>
    </source>
</evidence>
<feature type="region of interest" description="Disordered" evidence="7">
    <location>
        <begin position="311"/>
        <end position="363"/>
    </location>
</feature>
<sequence>MSIKKWLSRSEKPERKKNDREVSKGGGTPNGVGGDHTDGHTHDSFKISSANAAISSVESKFEAAKEVLLHGTQESGSDSTAQQQLLQKKRQGMPATIHEEVPADDVTDLSSSLHSWEELYETFPDIRPVMTDLMPFGDGSNKVFGYENFGNTCYCNSVLQCLYHLPELRVNILEQPERPSGVRRRRKFEMLGLKARVFDESSFASSNGSSGSNANNNNANGTSGSGTGSKNGKTNDSGHADADSSSSDTKKTSSNTLKEKEHRKSHSHAQHSGGFATAGQSAKRPQPIHATVMAADAITEKLHEGYTRIVVGRVPRQSSTQQQTTPSSEAANRSEYTTGSVNSAPEEKDKPNEPSSEKRKEAALIRGPILNVDHPLIDYLPKGSKPSMYSCLKDLFECIAENRAFTGVVSPIQFVETLKKENILFNTMMHQDAHEFLNFLLNDLSEFLQRGLGAPALPKDKQISDETIIDKLFKGTLTNRTQCLTCDNFTYRNEPFLDFPIEVQEHSETDIQEVLSDFRQKEMLNGSNKFYCDVCCSLQEAERVVGIRKLPYYLAVHLKRFKYSEKQNCNVKLFNKIRYPLYLKVCSMSNSSICKRYELVGVLVHMGGGPHHGHYVSLCKSPKFGWLLYDDETVETVDEKTVLKFIGDSDDLTTAYLLFYRDTGCEMSSTLRQSEHPELSRNAEELVKADEALRSIFPMNRASESAITSKAPLCDGSENAKSSSGSNKKISRIFSFKRSTKD</sequence>
<feature type="compositionally biased region" description="Polar residues" evidence="7">
    <location>
        <begin position="329"/>
        <end position="343"/>
    </location>
</feature>
<keyword evidence="6" id="KW-0833">Ubl conjugation pathway</keyword>
<comment type="catalytic activity">
    <reaction evidence="1 6">
        <text>Thiol-dependent hydrolysis of ester, thioester, amide, peptide and isopeptide bonds formed by the C-terminal Gly of ubiquitin (a 76-residue protein attached to proteins as an intracellular targeting signal).</text>
        <dbReference type="EC" id="3.4.19.12"/>
    </reaction>
</comment>
<dbReference type="SUPFAM" id="SSF54001">
    <property type="entry name" value="Cysteine proteinases"/>
    <property type="match status" value="1"/>
</dbReference>
<feature type="compositionally biased region" description="Polar residues" evidence="7">
    <location>
        <begin position="72"/>
        <end position="86"/>
    </location>
</feature>
<feature type="compositionally biased region" description="Low complexity" evidence="7">
    <location>
        <begin position="202"/>
        <end position="222"/>
    </location>
</feature>
<dbReference type="GO" id="GO:0005829">
    <property type="term" value="C:cytosol"/>
    <property type="evidence" value="ECO:0007669"/>
    <property type="project" value="TreeGrafter"/>
</dbReference>
<organism evidence="9 10">
    <name type="scientific">Lachancea mirantina</name>
    <dbReference type="NCBI Taxonomy" id="1230905"/>
    <lineage>
        <taxon>Eukaryota</taxon>
        <taxon>Fungi</taxon>
        <taxon>Dikarya</taxon>
        <taxon>Ascomycota</taxon>
        <taxon>Saccharomycotina</taxon>
        <taxon>Saccharomycetes</taxon>
        <taxon>Saccharomycetales</taxon>
        <taxon>Saccharomycetaceae</taxon>
        <taxon>Lachancea</taxon>
    </lineage>
</organism>
<comment type="similarity">
    <text evidence="2 6">Belongs to the peptidase C19 family.</text>
</comment>
<accession>A0A1G4JFT8</accession>
<dbReference type="GO" id="GO:0006508">
    <property type="term" value="P:proteolysis"/>
    <property type="evidence" value="ECO:0007669"/>
    <property type="project" value="UniProtKB-KW"/>
</dbReference>
<feature type="region of interest" description="Disordered" evidence="7">
    <location>
        <begin position="1"/>
        <end position="46"/>
    </location>
</feature>
<dbReference type="EC" id="3.4.19.12" evidence="6"/>
<keyword evidence="10" id="KW-1185">Reference proteome</keyword>
<dbReference type="PROSITE" id="PS00972">
    <property type="entry name" value="USP_1"/>
    <property type="match status" value="1"/>
</dbReference>
<evidence type="ECO:0000256" key="5">
    <source>
        <dbReference type="ARBA" id="ARBA00022807"/>
    </source>
</evidence>
<feature type="compositionally biased region" description="Basic and acidic residues" evidence="7">
    <location>
        <begin position="345"/>
        <end position="363"/>
    </location>
</feature>
<keyword evidence="3 6" id="KW-0645">Protease</keyword>
<feature type="compositionally biased region" description="Gly residues" evidence="7">
    <location>
        <begin position="24"/>
        <end position="34"/>
    </location>
</feature>